<dbReference type="AlphaFoldDB" id="A0A4Q7NV29"/>
<dbReference type="CDD" id="cd00599">
    <property type="entry name" value="GH25_muramidase"/>
    <property type="match status" value="1"/>
</dbReference>
<dbReference type="SUPFAM" id="SSF51445">
    <property type="entry name" value="(Trans)glycosidases"/>
    <property type="match status" value="1"/>
</dbReference>
<comment type="similarity">
    <text evidence="1">Belongs to the glycosyl hydrolase 25 family.</text>
</comment>
<dbReference type="RefSeq" id="WP_231115956.1">
    <property type="nucleotide sequence ID" value="NZ_SGXD01000001.1"/>
</dbReference>
<dbReference type="Pfam" id="PF01183">
    <property type="entry name" value="Glyco_hydro_25"/>
    <property type="match status" value="1"/>
</dbReference>
<evidence type="ECO:0000256" key="4">
    <source>
        <dbReference type="SAM" id="SignalP"/>
    </source>
</evidence>
<protein>
    <submittedName>
        <fullName evidence="5">GH25 family lysozyme M1 (1,4-beta-N-acetylmuramidase)</fullName>
    </submittedName>
</protein>
<evidence type="ECO:0000313" key="6">
    <source>
        <dbReference type="Proteomes" id="UP000293638"/>
    </source>
</evidence>
<dbReference type="InterPro" id="IPR002053">
    <property type="entry name" value="Glyco_hydro_25"/>
</dbReference>
<dbReference type="PROSITE" id="PS51904">
    <property type="entry name" value="GLYCOSYL_HYDROL_F25_2"/>
    <property type="match status" value="1"/>
</dbReference>
<organism evidence="5 6">
    <name type="scientific">Motilibacter rhizosphaerae</name>
    <dbReference type="NCBI Taxonomy" id="598652"/>
    <lineage>
        <taxon>Bacteria</taxon>
        <taxon>Bacillati</taxon>
        <taxon>Actinomycetota</taxon>
        <taxon>Actinomycetes</taxon>
        <taxon>Motilibacterales</taxon>
        <taxon>Motilibacteraceae</taxon>
        <taxon>Motilibacter</taxon>
    </lineage>
</organism>
<dbReference type="GO" id="GO:0003796">
    <property type="term" value="F:lysozyme activity"/>
    <property type="evidence" value="ECO:0007669"/>
    <property type="project" value="InterPro"/>
</dbReference>
<dbReference type="InterPro" id="IPR017853">
    <property type="entry name" value="GH"/>
</dbReference>
<keyword evidence="2" id="KW-0378">Hydrolase</keyword>
<keyword evidence="3" id="KW-0326">Glycosidase</keyword>
<evidence type="ECO:0000313" key="5">
    <source>
        <dbReference type="EMBL" id="RZS91005.1"/>
    </source>
</evidence>
<evidence type="ECO:0000256" key="2">
    <source>
        <dbReference type="ARBA" id="ARBA00022801"/>
    </source>
</evidence>
<dbReference type="GO" id="GO:0016052">
    <property type="term" value="P:carbohydrate catabolic process"/>
    <property type="evidence" value="ECO:0007669"/>
    <property type="project" value="TreeGrafter"/>
</dbReference>
<feature type="signal peptide" evidence="4">
    <location>
        <begin position="1"/>
        <end position="35"/>
    </location>
</feature>
<dbReference type="GO" id="GO:0016998">
    <property type="term" value="P:cell wall macromolecule catabolic process"/>
    <property type="evidence" value="ECO:0007669"/>
    <property type="project" value="InterPro"/>
</dbReference>
<dbReference type="SMART" id="SM00641">
    <property type="entry name" value="Glyco_25"/>
    <property type="match status" value="1"/>
</dbReference>
<sequence>MALHRPLPPARRRLRRAAAALAALLALGAAGTAQAALTGPDVSSHQHPSGYTIDWSAVHASGAAFAFVKASEGSTYTNPYFAADWAALGANATIRGAYHFARPNAVPGSAVAQAQHFVAVAGTSTDAGDLAPVLDLEVTGGLAPADLTAWAQTWLATVAALTGRTPIIYTYPYFWKTAMAGSAAFTAYPLWIASYSSKQPGQIGGWPTWTFWQYTDAGTVAGVPTKVDVSTFNGTQDQLRAMAGLPATGPVPTTPVPDAASHRPTGRWTSAAAAPGGVRVTAWAADPDSVGAAVPVRVSVDGSVVGTPTAGAARPDLAVSVPALGAGHGLDVTLPLTPGKHQVCLTALGAASTKSKDLGCRTVSVREDPRGSATVTRKGDRIWATGWAVDPQGAGPVTVRLTINGRLIRTFAAQAQTPLPTGSWAGWGPGHGYATTYPVHGKARVCLSLVNQGYGSTTTSCWAR</sequence>
<evidence type="ECO:0000256" key="1">
    <source>
        <dbReference type="ARBA" id="ARBA00010646"/>
    </source>
</evidence>
<accession>A0A4Q7NV29</accession>
<dbReference type="EMBL" id="SGXD01000001">
    <property type="protein sequence ID" value="RZS91005.1"/>
    <property type="molecule type" value="Genomic_DNA"/>
</dbReference>
<comment type="caution">
    <text evidence="5">The sequence shown here is derived from an EMBL/GenBank/DDBJ whole genome shotgun (WGS) entry which is preliminary data.</text>
</comment>
<dbReference type="Gene3D" id="3.20.20.80">
    <property type="entry name" value="Glycosidases"/>
    <property type="match status" value="1"/>
</dbReference>
<feature type="chain" id="PRO_5020437434" evidence="4">
    <location>
        <begin position="36"/>
        <end position="464"/>
    </location>
</feature>
<keyword evidence="6" id="KW-1185">Reference proteome</keyword>
<dbReference type="InterPro" id="IPR006311">
    <property type="entry name" value="TAT_signal"/>
</dbReference>
<dbReference type="InterPro" id="IPR018077">
    <property type="entry name" value="Glyco_hydro_fam25_subgr"/>
</dbReference>
<keyword evidence="4" id="KW-0732">Signal</keyword>
<evidence type="ECO:0000256" key="3">
    <source>
        <dbReference type="ARBA" id="ARBA00023295"/>
    </source>
</evidence>
<dbReference type="PROSITE" id="PS51318">
    <property type="entry name" value="TAT"/>
    <property type="match status" value="1"/>
</dbReference>
<dbReference type="Proteomes" id="UP000293638">
    <property type="component" value="Unassembled WGS sequence"/>
</dbReference>
<proteinExistence type="inferred from homology"/>
<dbReference type="GO" id="GO:0009253">
    <property type="term" value="P:peptidoglycan catabolic process"/>
    <property type="evidence" value="ECO:0007669"/>
    <property type="project" value="InterPro"/>
</dbReference>
<dbReference type="PANTHER" id="PTHR34135">
    <property type="entry name" value="LYSOZYME"/>
    <property type="match status" value="1"/>
</dbReference>
<name>A0A4Q7NV29_9ACTN</name>
<gene>
    <name evidence="5" type="ORF">EV189_0236</name>
</gene>
<reference evidence="5 6" key="1">
    <citation type="submission" date="2019-02" db="EMBL/GenBank/DDBJ databases">
        <title>Genomic Encyclopedia of Type Strains, Phase IV (KMG-IV): sequencing the most valuable type-strain genomes for metagenomic binning, comparative biology and taxonomic classification.</title>
        <authorList>
            <person name="Goeker M."/>
        </authorList>
    </citation>
    <scope>NUCLEOTIDE SEQUENCE [LARGE SCALE GENOMIC DNA]</scope>
    <source>
        <strain evidence="5 6">DSM 45622</strain>
    </source>
</reference>
<dbReference type="PANTHER" id="PTHR34135:SF2">
    <property type="entry name" value="LYSOZYME"/>
    <property type="match status" value="1"/>
</dbReference>